<reference evidence="2" key="2">
    <citation type="journal article" date="2024" name="Plant">
        <title>Genomic evolution and insights into agronomic trait innovations of Sesamum species.</title>
        <authorList>
            <person name="Miao H."/>
            <person name="Wang L."/>
            <person name="Qu L."/>
            <person name="Liu H."/>
            <person name="Sun Y."/>
            <person name="Le M."/>
            <person name="Wang Q."/>
            <person name="Wei S."/>
            <person name="Zheng Y."/>
            <person name="Lin W."/>
            <person name="Duan Y."/>
            <person name="Cao H."/>
            <person name="Xiong S."/>
            <person name="Wang X."/>
            <person name="Wei L."/>
            <person name="Li C."/>
            <person name="Ma Q."/>
            <person name="Ju M."/>
            <person name="Zhao R."/>
            <person name="Li G."/>
            <person name="Mu C."/>
            <person name="Tian Q."/>
            <person name="Mei H."/>
            <person name="Zhang T."/>
            <person name="Gao T."/>
            <person name="Zhang H."/>
        </authorList>
    </citation>
    <scope>NUCLEOTIDE SEQUENCE</scope>
    <source>
        <strain evidence="2">G02</strain>
    </source>
</reference>
<gene>
    <name evidence="2" type="ORF">Sradi_3639900</name>
</gene>
<evidence type="ECO:0000259" key="1">
    <source>
        <dbReference type="Pfam" id="PF00078"/>
    </source>
</evidence>
<dbReference type="InterPro" id="IPR043502">
    <property type="entry name" value="DNA/RNA_pol_sf"/>
</dbReference>
<protein>
    <recommendedName>
        <fullName evidence="1">Reverse transcriptase domain-containing protein</fullName>
    </recommendedName>
</protein>
<dbReference type="EMBL" id="JACGWJ010000015">
    <property type="protein sequence ID" value="KAL0367498.1"/>
    <property type="molecule type" value="Genomic_DNA"/>
</dbReference>
<dbReference type="PANTHER" id="PTHR46890:SF48">
    <property type="entry name" value="RNA-DIRECTED DNA POLYMERASE"/>
    <property type="match status" value="1"/>
</dbReference>
<name>A0AAW2QI72_SESRA</name>
<organism evidence="2">
    <name type="scientific">Sesamum radiatum</name>
    <name type="common">Black benniseed</name>
    <dbReference type="NCBI Taxonomy" id="300843"/>
    <lineage>
        <taxon>Eukaryota</taxon>
        <taxon>Viridiplantae</taxon>
        <taxon>Streptophyta</taxon>
        <taxon>Embryophyta</taxon>
        <taxon>Tracheophyta</taxon>
        <taxon>Spermatophyta</taxon>
        <taxon>Magnoliopsida</taxon>
        <taxon>eudicotyledons</taxon>
        <taxon>Gunneridae</taxon>
        <taxon>Pentapetalae</taxon>
        <taxon>asterids</taxon>
        <taxon>lamiids</taxon>
        <taxon>Lamiales</taxon>
        <taxon>Pedaliaceae</taxon>
        <taxon>Sesamum</taxon>
    </lineage>
</organism>
<dbReference type="AlphaFoldDB" id="A0AAW2QI72"/>
<evidence type="ECO:0000313" key="2">
    <source>
        <dbReference type="EMBL" id="KAL0367498.1"/>
    </source>
</evidence>
<proteinExistence type="predicted"/>
<accession>A0AAW2QI72</accession>
<feature type="domain" description="Reverse transcriptase" evidence="1">
    <location>
        <begin position="95"/>
        <end position="210"/>
    </location>
</feature>
<dbReference type="Pfam" id="PF00078">
    <property type="entry name" value="RVT_1"/>
    <property type="match status" value="1"/>
</dbReference>
<sequence length="226" mass="25723">MEMVLGRLGCRVTAAMNEELLKPFTSEEVLHALKQMHPLKSPDPDCMSPIFYHKYWSIVGLDVCSFILDFLNGGPLNPLVNFTHIVLIPKCPNPSDMSHFRPISLCNVLYKLASKTIANRLKPLLDTMISPSQFAFVPSRLITDNVLVAYELNHFFKHKKRGKKGYVSLKLDVSKAYDRVEWSFLERVLGRLGFNHHFVSLIMSCVSSVSFSFLLNGEQFGFLRPD</sequence>
<dbReference type="CDD" id="cd01650">
    <property type="entry name" value="RT_nLTR_like"/>
    <property type="match status" value="1"/>
</dbReference>
<reference evidence="2" key="1">
    <citation type="submission" date="2020-06" db="EMBL/GenBank/DDBJ databases">
        <authorList>
            <person name="Li T."/>
            <person name="Hu X."/>
            <person name="Zhang T."/>
            <person name="Song X."/>
            <person name="Zhang H."/>
            <person name="Dai N."/>
            <person name="Sheng W."/>
            <person name="Hou X."/>
            <person name="Wei L."/>
        </authorList>
    </citation>
    <scope>NUCLEOTIDE SEQUENCE</scope>
    <source>
        <strain evidence="2">G02</strain>
        <tissue evidence="2">Leaf</tissue>
    </source>
</reference>
<dbReference type="InterPro" id="IPR000477">
    <property type="entry name" value="RT_dom"/>
</dbReference>
<dbReference type="PANTHER" id="PTHR46890">
    <property type="entry name" value="NON-LTR RETROLELEMENT REVERSE TRANSCRIPTASE-LIKE PROTEIN-RELATED"/>
    <property type="match status" value="1"/>
</dbReference>
<comment type="caution">
    <text evidence="2">The sequence shown here is derived from an EMBL/GenBank/DDBJ whole genome shotgun (WGS) entry which is preliminary data.</text>
</comment>
<dbReference type="SUPFAM" id="SSF56672">
    <property type="entry name" value="DNA/RNA polymerases"/>
    <property type="match status" value="1"/>
</dbReference>
<dbReference type="InterPro" id="IPR052343">
    <property type="entry name" value="Retrotransposon-Effector_Assoc"/>
</dbReference>